<dbReference type="NCBIfam" id="TIGR01569">
    <property type="entry name" value="A_tha_TIGR01569"/>
    <property type="match status" value="1"/>
</dbReference>
<evidence type="ECO:0000256" key="4">
    <source>
        <dbReference type="ARBA" id="ARBA00022475"/>
    </source>
</evidence>
<protein>
    <recommendedName>
        <fullName evidence="8">CASP-like protein</fullName>
    </recommendedName>
</protein>
<feature type="domain" description="Casparian strip membrane protein" evidence="9">
    <location>
        <begin position="22"/>
        <end position="155"/>
    </location>
</feature>
<evidence type="ECO:0000259" key="9">
    <source>
        <dbReference type="Pfam" id="PF04535"/>
    </source>
</evidence>
<dbReference type="InterPro" id="IPR006702">
    <property type="entry name" value="CASP_dom"/>
</dbReference>
<dbReference type="InterPro" id="IPR006459">
    <property type="entry name" value="CASP/CASPL"/>
</dbReference>
<dbReference type="GO" id="GO:0005886">
    <property type="term" value="C:plasma membrane"/>
    <property type="evidence" value="ECO:0007669"/>
    <property type="project" value="UniProtKB-SubCell"/>
</dbReference>
<evidence type="ECO:0000256" key="2">
    <source>
        <dbReference type="ARBA" id="ARBA00007651"/>
    </source>
</evidence>
<gene>
    <name evidence="10" type="ORF">RJ640_022259</name>
</gene>
<evidence type="ECO:0000256" key="1">
    <source>
        <dbReference type="ARBA" id="ARBA00004651"/>
    </source>
</evidence>
<feature type="transmembrane region" description="Helical" evidence="8">
    <location>
        <begin position="144"/>
        <end position="166"/>
    </location>
</feature>
<comment type="subunit">
    <text evidence="3 8">Homodimer and heterodimers.</text>
</comment>
<dbReference type="AlphaFoldDB" id="A0AA88UTG7"/>
<evidence type="ECO:0000256" key="3">
    <source>
        <dbReference type="ARBA" id="ARBA00011489"/>
    </source>
</evidence>
<evidence type="ECO:0000256" key="6">
    <source>
        <dbReference type="ARBA" id="ARBA00022989"/>
    </source>
</evidence>
<dbReference type="Proteomes" id="UP001187471">
    <property type="component" value="Unassembled WGS sequence"/>
</dbReference>
<keyword evidence="4 8" id="KW-1003">Cell membrane</keyword>
<evidence type="ECO:0000256" key="5">
    <source>
        <dbReference type="ARBA" id="ARBA00022692"/>
    </source>
</evidence>
<evidence type="ECO:0000256" key="7">
    <source>
        <dbReference type="ARBA" id="ARBA00023136"/>
    </source>
</evidence>
<dbReference type="EMBL" id="JAVXUO010001006">
    <property type="protein sequence ID" value="KAK2987227.1"/>
    <property type="molecule type" value="Genomic_DNA"/>
</dbReference>
<comment type="caution">
    <text evidence="10">The sequence shown here is derived from an EMBL/GenBank/DDBJ whole genome shotgun (WGS) entry which is preliminary data.</text>
</comment>
<evidence type="ECO:0000313" key="10">
    <source>
        <dbReference type="EMBL" id="KAK2987227.1"/>
    </source>
</evidence>
<dbReference type="Pfam" id="PF04535">
    <property type="entry name" value="CASP_dom"/>
    <property type="match status" value="1"/>
</dbReference>
<keyword evidence="6 8" id="KW-1133">Transmembrane helix</keyword>
<keyword evidence="7 8" id="KW-0472">Membrane</keyword>
<feature type="transmembrane region" description="Helical" evidence="8">
    <location>
        <begin position="103"/>
        <end position="120"/>
    </location>
</feature>
<keyword evidence="5 8" id="KW-0812">Transmembrane</keyword>
<evidence type="ECO:0000313" key="11">
    <source>
        <dbReference type="Proteomes" id="UP001187471"/>
    </source>
</evidence>
<accession>A0AA88UTG7</accession>
<name>A0AA88UTG7_9ASTE</name>
<dbReference type="PANTHER" id="PTHR36488">
    <property type="entry name" value="CASP-LIKE PROTEIN 1U1"/>
    <property type="match status" value="1"/>
</dbReference>
<evidence type="ECO:0000256" key="8">
    <source>
        <dbReference type="RuleBase" id="RU361233"/>
    </source>
</evidence>
<reference evidence="10" key="1">
    <citation type="submission" date="2022-12" db="EMBL/GenBank/DDBJ databases">
        <title>Draft genome assemblies for two species of Escallonia (Escalloniales).</title>
        <authorList>
            <person name="Chanderbali A."/>
            <person name="Dervinis C."/>
            <person name="Anghel I."/>
            <person name="Soltis D."/>
            <person name="Soltis P."/>
            <person name="Zapata F."/>
        </authorList>
    </citation>
    <scope>NUCLEOTIDE SEQUENCE</scope>
    <source>
        <strain evidence="10">UCBG92.1500</strain>
        <tissue evidence="10">Leaf</tissue>
    </source>
</reference>
<comment type="subcellular location">
    <subcellularLocation>
        <location evidence="1 8">Cell membrane</location>
        <topology evidence="1 8">Multi-pass membrane protein</topology>
    </subcellularLocation>
</comment>
<keyword evidence="11" id="KW-1185">Reference proteome</keyword>
<feature type="transmembrane region" description="Helical" evidence="8">
    <location>
        <begin position="71"/>
        <end position="91"/>
    </location>
</feature>
<dbReference type="PANTHER" id="PTHR36488:SF8">
    <property type="entry name" value="CASP-LIKE PROTEIN 1U1"/>
    <property type="match status" value="1"/>
</dbReference>
<dbReference type="InterPro" id="IPR044173">
    <property type="entry name" value="CASPL"/>
</dbReference>
<comment type="similarity">
    <text evidence="2 8">Belongs to the Casparian strip membrane proteins (CASP) family.</text>
</comment>
<feature type="transmembrane region" description="Helical" evidence="8">
    <location>
        <begin position="20"/>
        <end position="41"/>
    </location>
</feature>
<organism evidence="10 11">
    <name type="scientific">Escallonia rubra</name>
    <dbReference type="NCBI Taxonomy" id="112253"/>
    <lineage>
        <taxon>Eukaryota</taxon>
        <taxon>Viridiplantae</taxon>
        <taxon>Streptophyta</taxon>
        <taxon>Embryophyta</taxon>
        <taxon>Tracheophyta</taxon>
        <taxon>Spermatophyta</taxon>
        <taxon>Magnoliopsida</taxon>
        <taxon>eudicotyledons</taxon>
        <taxon>Gunneridae</taxon>
        <taxon>Pentapetalae</taxon>
        <taxon>asterids</taxon>
        <taxon>campanulids</taxon>
        <taxon>Escalloniales</taxon>
        <taxon>Escalloniaceae</taxon>
        <taxon>Escallonia</taxon>
    </lineage>
</organism>
<proteinExistence type="inferred from homology"/>
<sequence>MAQQAGEKPEVPTRELKGWVIPLLRLFSFSAFVSATVVMVLNKQTKAFVVATIGSNPIKATLTAKFQHTPAFVFFVVANGVASMHNLLILAIQSIGRKYDFKVALVSGGASAAAFMGYLGRKGNSHARWNKICDKFDTFCDHGAGAMIASFIGLVLLMVLNVISIIKLRNRSSAKCSVVP</sequence>